<dbReference type="SUPFAM" id="SSF57903">
    <property type="entry name" value="FYVE/PHD zinc finger"/>
    <property type="match status" value="2"/>
</dbReference>
<feature type="region of interest" description="Disordered" evidence="5">
    <location>
        <begin position="821"/>
        <end position="846"/>
    </location>
</feature>
<feature type="region of interest" description="Disordered" evidence="5">
    <location>
        <begin position="237"/>
        <end position="277"/>
    </location>
</feature>
<feature type="region of interest" description="Disordered" evidence="5">
    <location>
        <begin position="1500"/>
        <end position="1519"/>
    </location>
</feature>
<dbReference type="CDD" id="cd15522">
    <property type="entry name" value="PHD_TAF3"/>
    <property type="match status" value="1"/>
</dbReference>
<feature type="compositionally biased region" description="Basic and acidic residues" evidence="5">
    <location>
        <begin position="1633"/>
        <end position="1649"/>
    </location>
</feature>
<feature type="compositionally biased region" description="Polar residues" evidence="5">
    <location>
        <begin position="380"/>
        <end position="402"/>
    </location>
</feature>
<evidence type="ECO:0000313" key="8">
    <source>
        <dbReference type="Proteomes" id="UP000515550"/>
    </source>
</evidence>
<feature type="compositionally biased region" description="Polar residues" evidence="5">
    <location>
        <begin position="1111"/>
        <end position="1123"/>
    </location>
</feature>
<dbReference type="Pfam" id="PF00628">
    <property type="entry name" value="PHD"/>
    <property type="match status" value="1"/>
</dbReference>
<evidence type="ECO:0000259" key="6">
    <source>
        <dbReference type="PROSITE" id="PS50016"/>
    </source>
</evidence>
<evidence type="ECO:0000256" key="5">
    <source>
        <dbReference type="SAM" id="MobiDB-lite"/>
    </source>
</evidence>
<evidence type="ECO:0000256" key="4">
    <source>
        <dbReference type="PROSITE-ProRule" id="PRU00146"/>
    </source>
</evidence>
<feature type="region of interest" description="Disordered" evidence="5">
    <location>
        <begin position="2460"/>
        <end position="2529"/>
    </location>
</feature>
<feature type="region of interest" description="Disordered" evidence="5">
    <location>
        <begin position="2696"/>
        <end position="2722"/>
    </location>
</feature>
<feature type="compositionally biased region" description="Basic and acidic residues" evidence="5">
    <location>
        <begin position="1693"/>
        <end position="1704"/>
    </location>
</feature>
<feature type="compositionally biased region" description="Basic residues" evidence="5">
    <location>
        <begin position="1977"/>
        <end position="1986"/>
    </location>
</feature>
<dbReference type="InterPro" id="IPR011011">
    <property type="entry name" value="Znf_FYVE_PHD"/>
</dbReference>
<evidence type="ECO:0000256" key="3">
    <source>
        <dbReference type="ARBA" id="ARBA00022833"/>
    </source>
</evidence>
<feature type="compositionally biased region" description="Basic and acidic residues" evidence="5">
    <location>
        <begin position="993"/>
        <end position="1004"/>
    </location>
</feature>
<feature type="region of interest" description="Disordered" evidence="5">
    <location>
        <begin position="1672"/>
        <end position="1728"/>
    </location>
</feature>
<feature type="region of interest" description="Disordered" evidence="5">
    <location>
        <begin position="1630"/>
        <end position="1652"/>
    </location>
</feature>
<feature type="compositionally biased region" description="Low complexity" evidence="5">
    <location>
        <begin position="333"/>
        <end position="345"/>
    </location>
</feature>
<feature type="region of interest" description="Disordered" evidence="5">
    <location>
        <begin position="959"/>
        <end position="1140"/>
    </location>
</feature>
<evidence type="ECO:0000256" key="2">
    <source>
        <dbReference type="ARBA" id="ARBA00022771"/>
    </source>
</evidence>
<dbReference type="VEuPathDB" id="PlasmoDB:PVBDA_1200850"/>
<feature type="compositionally biased region" description="Low complexity" evidence="5">
    <location>
        <begin position="2021"/>
        <end position="2032"/>
    </location>
</feature>
<sequence>MERGRPAGRRNNDLMSTWREGNSRNDSSDNHQFWSNIENQYFSNFDKRIISTFEDHIKCTDYICNKIKNKKIKKEIFQNIKCQKSSVKIKLNINDKKNEKKKNGAANISKYMLQNNQFLNNNAFGQENLFSQHNNQFLIDPKNDIRNYKTHINPLFNDKQYMGNMNHINNIENMMSINHMNNRFRDFPTMFRNEAGFIDCMPMASNNMLLNTMTNNANIEKNESNYPDDMNKNINLPSACNTNETNNISQTNLNPTDSYDNKNTQLGNTNTDANIINPSIDNSNKNIDITNLNADNSNDLIQHEHTENSNAPNINDQTNVNETDNNEEKNDINTENNADITNNNEFPKSNDNEFIGNSNDNVDTLGKSENDDNAKGNEINDLQNASENNNTPVSNCPQNETFLSSENKNDIIENAVMAPNDNEDNDKKNSNDASDSASLNNKEGTTDAISNDLNNCDPCNNNTIENSSIKNEENFNTNNAMEYGMRNMNSEGVIENVNNISNSINAKEMDTSFTPNIDNNDNNYFSPFKQFNNNTYPNSMNNPYDNKIKTDINIYPTPMNNFNRDMYPPHDVQAPNMYSNIYQNNKSDQIGMNNNQNDSSNQIPIGNVSNPANINGDSFKNLYPYGNNGMLKMDNISLGNPNFGINEENMLFMNKNMPIYNNGIPRDIINGPNNSLPFNDMLNFKNNNFYPNGYYNFNEMINYQNAMAFDKYGNDKYFQKLKNDKSKNKKKNGTKMRKHNQTDEQEKTHTRLRSSRHDGKFFNPLLNKKYDGVGRLPYIHNTPIPNGLHISIYVPKNYDFSENNEKPSIYDDKIEQSETANNIDKSTDNNDHSIVNPIDNTNQVCDTKKTPEQEDTYEIETLAKLLTEITLGDKKYLSNRHITMEDKERCYKCFLDELKNYNTLPIILGNILPYWNKQKNNNLVYKIKNLRANNAKPKYIPIQSVNKVLARKKIKKKKILKKKKKKKKKKAKKNDSTTNLLSESNLTEQNALKNEEVSELDKTNAEISTEQSLPTNKTENEKEGTAIENDNQKNASSNIQNKESEEKKTKKSWRSYFLMSRSDNKATDDENASKNNDGEKNDKETQSGEGKEEIDTDENNKKMGSNDEKNNTVGVNESSTINEKNGKIINSKKSDLKKKSKNKLRHFGTYGKIGSFNFLKKYKFSTPKNSTVPFNSSIFSLQKNQHMSNVYYEFILTNINLDKYKRNILNVNYNHNNSINKKNRVHCIKLSKLRNTNTNNSANSKSKKSINQTLQEKKENNEFTTTNKNENTMNSNNYLDGTINTTSNSCIGDSNLFTPNKLEQDKCPDSLEQSNNIINTENNTEKKNGENEISTFNETGDVDMLLKNNNNKHNKHIKNINEEICILFSRYMHNIKQQKKIIVKLLDNIKNEKKKPYKYWYSVEDKMINFYINEYLKNKLNTKHTYTLSKQIVDLLKLRVTVNHSSQLPNSWTEKALCNICSVGEDWDDNPIVFCDCCYTPMHSFCTGFRNVKNQNLVKRNPNMSDREDTKNGDIEKEKNTKYKNNNYKYAGPKNNAYNNTNNGVNNKNEYYQQYNKEDQITKNYVNNSDINKDGNKYTYDNNNCSGNHGKNGIDDKNKNKINLNVMKYLMEDNFIDINSPNSMFNSIVSNNNDEKNDNEKMDYEKEDSQTNYATLDTQLVNNENMDIKNEHENREDEGYYKCGLNDTNDNDNTDKTDEKKESYLDTSIFTHDKEDRQDEDDESSQIKMENPIIEQNIDQPISKPNNEKIKQETNKLSTDVAKANTGYPPNTEEEQWICPLCSYLRNQILYIEDSVAFKIIRHLSGPQKKKDIDLLIKACNEYTNDNNNNNNTQDSGNTANNEQNNNKNEVDKKKKETFSYIPPEEIIFQSTSQMYAYKYKSIMLLFDIEYDINYYKLKYQIEIKDSHDFFEKIVLKNPNIYKYKNLFNTIMVSKIDKDNNYTKFLNENIKIFRQESFYINPNFEDSDSEEAEQETKKKKRGRKPLLNKNEYSNNKPYHDKVSNKFINKKNKIRSKQGSTVNKPPYNKNNNVALDANGNVIVRKRGRPLGSTKLNKMKMLALKNKNITKSEITPDENQERTIQESQDTSITTGQNSCIPALPNSQVNTFSSNLNELDNINNKSNQNDNKNDDDSDASPCDNNNEEETVKMDIEIKKENQSQYISSNKNSIEFGQSANILSINNNTNENNISSGLDENGTLLKYNYSKNFSFVFKIPTCCICEFGSFYQGGGPIKRTNKKNQWCHIRCASISNCIIEDKIEICNRERNKYKCSLCLRTNNIGIIKCNVADCYKYYHISCATSSNKYLIELNENNKLVLFCSNHSQKKAPTEILRKYQILREKEYAKNKLEDKINVGKMFDAYILQNYLKISDMKLFNLLSLSSLSVFKDSVNFNYDQFNQTMKNYYNNNNYNPNEEFNDLYQNFDQYLLGEGKGIFNNSGLTKTCMKKSLKENDDINYEVKNEKDQIDASDNGTKQISVNDETAEEAEREYVDKIRELDNIKEENDKAENLSHEQKDEPNKTEQDGDNKIGNDAENMLLALEEPIKIENAPIDILDIENINKISTRKCNNIISISSFKNIYNENLLDEDSLLKLIMYDFLNLQKDIQEFNSNILSDKYKRLKNFETILLLYPHFNDYQLKKLSELILEKYNSNILNIKTDDSFIAFFNKFLSLLNSKNLMICSVCLSKAIYNEPRKDAKKTETDENQNSINASNIDNTNNTTQTTLNETNQLKRKLRGTSSNINDSFENKKERRLGSLSVLKKCSQCNVFICYFCCHRMNIDMIKNYINNDIKMKSLEAAEKLKNKDAPPRPHIRTNKVGRPCKNPLKLLAAATANAPTTSLDPNANVPTTSESAKPLESTTNSKLENNENCQNQPNALKNDSNNLNAPNNETSKDSVNCDVNENKEITNQQKEKQNGDSQGINDATNNNLDAEKNTVVVKKNKPGRKKLDPNSKINMLKNIIPKTNEEEKEEEFICPRCEYFKIKKKIVFCSYCPRLDGFLNCFEDKVKKELLFVHPKCLEYVNTAYSKKNNINETKAGGLKKVCSYCRIKHGIVITCSNTDCDASFHISCGILLGCKMDNFFGRVDIYNPKKAYCFKHTFQSCKKNTLANFINTNKLFYFENFLYFPFNHLYNFLLGTYIFNYLNKKCINHLLKPIKISEPPSINALFEKTQFGNIKRNMMIPFNDYRKTHKDKMGLNSEFDSSQPSANIYSNDINNSSMAQKMFKSMGYKNEVNSIMPPSMNSLMNMHPDYMAANNYNLLDPTNKLKENMLISDKRNMMNMPPEYYKNGYMMQNAPHNKRAKNSHGFIDDEITGNTMAISEQNNTDEMRQFSNYGFNPRSIDNNNLMYYNKKIDGNPNMLPFFNNNIGALNQQNFYNYYGHKYDPNLDKNNILNKKGNKNNGAVRKRRKKMHQDNANPYKKINANIMNTLENNNGTEAPVQVKKRGRAKKNKNLNNDNANLDSINPYKQSYDNPKSFLKHDFIDPTKNYSKYSQYMDKDIKDFDTDLIKDEKIYKQKNENDINDGQIYCPVCKFVYEELSDGSPADGLNWIGCDKCERWYHWICCKYSIDNPPDMENDWYCSMCLNS</sequence>
<dbReference type="Pfam" id="PF13771">
    <property type="entry name" value="zf-HC5HC2H"/>
    <property type="match status" value="1"/>
</dbReference>
<dbReference type="Proteomes" id="UP000515550">
    <property type="component" value="Chromosome PVBDA_12"/>
</dbReference>
<name>A0A6V7SFW9_PLAVN</name>
<feature type="region of interest" description="Disordered" evidence="5">
    <location>
        <begin position="2802"/>
        <end position="2822"/>
    </location>
</feature>
<feature type="region of interest" description="Disordered" evidence="5">
    <location>
        <begin position="3397"/>
        <end position="3417"/>
    </location>
</feature>
<dbReference type="InterPro" id="IPR019786">
    <property type="entry name" value="Zinc_finger_PHD-type_CS"/>
</dbReference>
<dbReference type="PROSITE" id="PS50016">
    <property type="entry name" value="ZF_PHD_2"/>
    <property type="match status" value="1"/>
</dbReference>
<feature type="region of interest" description="Disordered" evidence="5">
    <location>
        <begin position="1236"/>
        <end position="1259"/>
    </location>
</feature>
<feature type="region of interest" description="Disordered" evidence="5">
    <location>
        <begin position="1964"/>
        <end position="2032"/>
    </location>
</feature>
<dbReference type="GO" id="GO:0008270">
    <property type="term" value="F:zinc ion binding"/>
    <property type="evidence" value="ECO:0007669"/>
    <property type="project" value="UniProtKB-KW"/>
</dbReference>
<feature type="compositionally biased region" description="Basic and acidic residues" evidence="5">
    <location>
        <begin position="1062"/>
        <end position="1110"/>
    </location>
</feature>
<feature type="compositionally biased region" description="Basic residues" evidence="5">
    <location>
        <begin position="959"/>
        <end position="972"/>
    </location>
</feature>
<dbReference type="PROSITE" id="PS01359">
    <property type="entry name" value="ZF_PHD_1"/>
    <property type="match status" value="1"/>
</dbReference>
<feature type="compositionally biased region" description="Polar residues" evidence="5">
    <location>
        <begin position="2468"/>
        <end position="2480"/>
    </location>
</feature>
<feature type="region of interest" description="Disordered" evidence="5">
    <location>
        <begin position="418"/>
        <end position="450"/>
    </location>
</feature>
<dbReference type="EMBL" id="LR865390">
    <property type="protein sequence ID" value="CAD2097965.1"/>
    <property type="molecule type" value="Genomic_DNA"/>
</dbReference>
<dbReference type="SMART" id="SM00249">
    <property type="entry name" value="PHD"/>
    <property type="match status" value="4"/>
</dbReference>
<feature type="compositionally biased region" description="Polar residues" evidence="5">
    <location>
        <begin position="308"/>
        <end position="323"/>
    </location>
</feature>
<reference evidence="7 8" key="1">
    <citation type="submission" date="2020-08" db="EMBL/GenBank/DDBJ databases">
        <authorList>
            <person name="Ramaprasad A."/>
        </authorList>
    </citation>
    <scope>NUCLEOTIDE SEQUENCE [LARGE SCALE GENOMIC DNA]</scope>
</reference>
<feature type="compositionally biased region" description="Polar residues" evidence="5">
    <location>
        <begin position="2840"/>
        <end position="2901"/>
    </location>
</feature>
<feature type="region of interest" description="Disordered" evidence="5">
    <location>
        <begin position="1"/>
        <end position="30"/>
    </location>
</feature>
<feature type="compositionally biased region" description="Polar residues" evidence="5">
    <location>
        <begin position="1005"/>
        <end position="1017"/>
    </location>
</feature>
<feature type="compositionally biased region" description="Low complexity" evidence="5">
    <location>
        <begin position="1825"/>
        <end position="1848"/>
    </location>
</feature>
<feature type="compositionally biased region" description="Low complexity" evidence="5">
    <location>
        <begin position="2713"/>
        <end position="2722"/>
    </location>
</feature>
<accession>A0A6V7SFW9</accession>
<feature type="region of interest" description="Disordered" evidence="5">
    <location>
        <begin position="1825"/>
        <end position="1855"/>
    </location>
</feature>
<dbReference type="CDD" id="cd15571">
    <property type="entry name" value="ePHD"/>
    <property type="match status" value="2"/>
</dbReference>
<feature type="region of interest" description="Disordered" evidence="5">
    <location>
        <begin position="306"/>
        <end position="402"/>
    </location>
</feature>
<feature type="compositionally biased region" description="Polar residues" evidence="5">
    <location>
        <begin position="976"/>
        <end position="992"/>
    </location>
</feature>
<feature type="compositionally biased region" description="Polar residues" evidence="5">
    <location>
        <begin position="2917"/>
        <end position="2930"/>
    </location>
</feature>
<dbReference type="InterPro" id="IPR019787">
    <property type="entry name" value="Znf_PHD-finger"/>
</dbReference>
<feature type="compositionally biased region" description="Basic residues" evidence="5">
    <location>
        <begin position="727"/>
        <end position="739"/>
    </location>
</feature>
<feature type="compositionally biased region" description="Basic and acidic residues" evidence="5">
    <location>
        <begin position="366"/>
        <end position="375"/>
    </location>
</feature>
<keyword evidence="1" id="KW-0479">Metal-binding</keyword>
<feature type="region of interest" description="Disordered" evidence="5">
    <location>
        <begin position="2065"/>
        <end position="2143"/>
    </location>
</feature>
<dbReference type="InterPro" id="IPR001965">
    <property type="entry name" value="Znf_PHD"/>
</dbReference>
<keyword evidence="2 4" id="KW-0863">Zinc-finger</keyword>
<evidence type="ECO:0000313" key="7">
    <source>
        <dbReference type="EMBL" id="CAD2097965.1"/>
    </source>
</evidence>
<feature type="compositionally biased region" description="Polar residues" evidence="5">
    <location>
        <begin position="1028"/>
        <end position="1041"/>
    </location>
</feature>
<gene>
    <name evidence="7" type="ORF">PVBDA_1200850</name>
</gene>
<feature type="compositionally biased region" description="Basic and acidic residues" evidence="5">
    <location>
        <begin position="2902"/>
        <end position="2916"/>
    </location>
</feature>
<dbReference type="InterPro" id="IPR013083">
    <property type="entry name" value="Znf_RING/FYVE/PHD"/>
</dbReference>
<dbReference type="Gene3D" id="3.30.40.10">
    <property type="entry name" value="Zinc/RING finger domain, C3HC4 (zinc finger)"/>
    <property type="match status" value="4"/>
</dbReference>
<feature type="compositionally biased region" description="Basic and acidic residues" evidence="5">
    <location>
        <begin position="1505"/>
        <end position="1519"/>
    </location>
</feature>
<feature type="compositionally biased region" description="Basic and acidic residues" evidence="5">
    <location>
        <begin position="2488"/>
        <end position="2529"/>
    </location>
</feature>
<feature type="compositionally biased region" description="Low complexity" evidence="5">
    <location>
        <begin position="2117"/>
        <end position="2127"/>
    </location>
</feature>
<feature type="compositionally biased region" description="Low complexity" evidence="5">
    <location>
        <begin position="431"/>
        <end position="442"/>
    </location>
</feature>
<proteinExistence type="predicted"/>
<feature type="compositionally biased region" description="Basic and acidic residues" evidence="5">
    <location>
        <begin position="740"/>
        <end position="760"/>
    </location>
</feature>
<feature type="domain" description="PHD-type" evidence="6">
    <location>
        <begin position="3528"/>
        <end position="3589"/>
    </location>
</feature>
<feature type="region of interest" description="Disordered" evidence="5">
    <location>
        <begin position="721"/>
        <end position="760"/>
    </location>
</feature>
<dbReference type="Pfam" id="PF13832">
    <property type="entry name" value="zf-HC5HC2H_2"/>
    <property type="match status" value="1"/>
</dbReference>
<keyword evidence="3" id="KW-0862">Zinc</keyword>
<feature type="compositionally biased region" description="Polar residues" evidence="5">
    <location>
        <begin position="2083"/>
        <end position="2115"/>
    </location>
</feature>
<evidence type="ECO:0000256" key="1">
    <source>
        <dbReference type="ARBA" id="ARBA00022723"/>
    </source>
</evidence>
<protein>
    <submittedName>
        <fullName evidence="7">Zinc finger protein, putative</fullName>
    </submittedName>
</protein>
<organism evidence="7 8">
    <name type="scientific">Plasmodium vinckei brucechwatti</name>
    <dbReference type="NCBI Taxonomy" id="119398"/>
    <lineage>
        <taxon>Eukaryota</taxon>
        <taxon>Sar</taxon>
        <taxon>Alveolata</taxon>
        <taxon>Apicomplexa</taxon>
        <taxon>Aconoidasida</taxon>
        <taxon>Haemosporida</taxon>
        <taxon>Plasmodiidae</taxon>
        <taxon>Plasmodium</taxon>
        <taxon>Plasmodium (Vinckeia)</taxon>
    </lineage>
</organism>
<feature type="region of interest" description="Disordered" evidence="5">
    <location>
        <begin position="2835"/>
        <end position="2952"/>
    </location>
</feature>